<name>A0A918NZ12_9ACTN</name>
<keyword evidence="1" id="KW-0732">Signal</keyword>
<dbReference type="AlphaFoldDB" id="A0A918NZ12"/>
<evidence type="ECO:0000256" key="1">
    <source>
        <dbReference type="SAM" id="SignalP"/>
    </source>
</evidence>
<gene>
    <name evidence="2" type="ORF">GCM10010358_71000</name>
</gene>
<keyword evidence="3" id="KW-1185">Reference proteome</keyword>
<reference evidence="2" key="2">
    <citation type="submission" date="2020-09" db="EMBL/GenBank/DDBJ databases">
        <authorList>
            <person name="Sun Q."/>
            <person name="Ohkuma M."/>
        </authorList>
    </citation>
    <scope>NUCLEOTIDE SEQUENCE</scope>
    <source>
        <strain evidence="2">JCM 4790</strain>
    </source>
</reference>
<organism evidence="2 3">
    <name type="scientific">Streptomyces minutiscleroticus</name>
    <dbReference type="NCBI Taxonomy" id="68238"/>
    <lineage>
        <taxon>Bacteria</taxon>
        <taxon>Bacillati</taxon>
        <taxon>Actinomycetota</taxon>
        <taxon>Actinomycetes</taxon>
        <taxon>Kitasatosporales</taxon>
        <taxon>Streptomycetaceae</taxon>
        <taxon>Streptomyces</taxon>
    </lineage>
</organism>
<keyword evidence="2" id="KW-0449">Lipoprotein</keyword>
<dbReference type="EMBL" id="BMVU01000063">
    <property type="protein sequence ID" value="GGY07652.1"/>
    <property type="molecule type" value="Genomic_DNA"/>
</dbReference>
<feature type="chain" id="PRO_5038647218" evidence="1">
    <location>
        <begin position="30"/>
        <end position="203"/>
    </location>
</feature>
<evidence type="ECO:0000313" key="2">
    <source>
        <dbReference type="EMBL" id="GGY07652.1"/>
    </source>
</evidence>
<sequence length="203" mass="20971">MLQPASIATRLRRLTALAVGATTAITLTACGGTGIGAPKHATPAPATASEATAGGELRTAESATVLIDEQDGDVTYEITAHKVELSTPAEAAKAVRDPVDAKGMVVATACMQYTHTAGPALTAVSDVNDHTGIYADGVRGALLIGVGDDAPGCEDPYTIGAWHPGKSHTLCKSYLVPAGARELQVRWSQTDDAEPYSWTFVPE</sequence>
<accession>A0A918NZ12</accession>
<dbReference type="Proteomes" id="UP000619244">
    <property type="component" value="Unassembled WGS sequence"/>
</dbReference>
<reference evidence="2" key="1">
    <citation type="journal article" date="2014" name="Int. J. Syst. Evol. Microbiol.">
        <title>Complete genome sequence of Corynebacterium casei LMG S-19264T (=DSM 44701T), isolated from a smear-ripened cheese.</title>
        <authorList>
            <consortium name="US DOE Joint Genome Institute (JGI-PGF)"/>
            <person name="Walter F."/>
            <person name="Albersmeier A."/>
            <person name="Kalinowski J."/>
            <person name="Ruckert C."/>
        </authorList>
    </citation>
    <scope>NUCLEOTIDE SEQUENCE</scope>
    <source>
        <strain evidence="2">JCM 4790</strain>
    </source>
</reference>
<protein>
    <submittedName>
        <fullName evidence="2">Lipoprotein</fullName>
    </submittedName>
</protein>
<proteinExistence type="predicted"/>
<evidence type="ECO:0000313" key="3">
    <source>
        <dbReference type="Proteomes" id="UP000619244"/>
    </source>
</evidence>
<comment type="caution">
    <text evidence="2">The sequence shown here is derived from an EMBL/GenBank/DDBJ whole genome shotgun (WGS) entry which is preliminary data.</text>
</comment>
<feature type="signal peptide" evidence="1">
    <location>
        <begin position="1"/>
        <end position="29"/>
    </location>
</feature>
<dbReference type="RefSeq" id="WP_229919762.1">
    <property type="nucleotide sequence ID" value="NZ_BMVU01000063.1"/>
</dbReference>